<proteinExistence type="inferred from homology"/>
<accession>A0A5B8MEA3</accession>
<dbReference type="Proteomes" id="UP000316726">
    <property type="component" value="Chromosome 1"/>
</dbReference>
<protein>
    <recommendedName>
        <fullName evidence="6">Trehalose 6-phosphate phosphatase</fullName>
        <ecNumber evidence="6">3.1.3.12</ecNumber>
    </recommendedName>
</protein>
<dbReference type="CDD" id="cd01627">
    <property type="entry name" value="HAD_TPP"/>
    <property type="match status" value="1"/>
</dbReference>
<evidence type="ECO:0000256" key="4">
    <source>
        <dbReference type="ARBA" id="ARBA00008770"/>
    </source>
</evidence>
<evidence type="ECO:0000256" key="2">
    <source>
        <dbReference type="ARBA" id="ARBA00001968"/>
    </source>
</evidence>
<evidence type="ECO:0000256" key="5">
    <source>
        <dbReference type="ARBA" id="ARBA00022801"/>
    </source>
</evidence>
<keyword evidence="5 6" id="KW-0378">Hydrolase</keyword>
<dbReference type="Gene3D" id="3.30.70.1020">
    <property type="entry name" value="Trehalose-6-phosphate phosphatase related protein, domain 2"/>
    <property type="match status" value="1"/>
</dbReference>
<dbReference type="InterPro" id="IPR006379">
    <property type="entry name" value="HAD-SF_hydro_IIB"/>
</dbReference>
<comment type="pathway">
    <text evidence="3 6">Glycan biosynthesis; trehalose biosynthesis.</text>
</comment>
<dbReference type="NCBIfam" id="TIGR01484">
    <property type="entry name" value="HAD-SF-IIB"/>
    <property type="match status" value="1"/>
</dbReference>
<dbReference type="EMBL" id="CP031034">
    <property type="protein sequence ID" value="QDZ18504.1"/>
    <property type="molecule type" value="Genomic_DNA"/>
</dbReference>
<reference evidence="8 9" key="1">
    <citation type="submission" date="2018-07" db="EMBL/GenBank/DDBJ databases">
        <title>The complete nuclear genome of the prasinophyte Chloropicon primus (CCMP1205).</title>
        <authorList>
            <person name="Pombert J.-F."/>
            <person name="Otis C."/>
            <person name="Turmel M."/>
            <person name="Lemieux C."/>
        </authorList>
    </citation>
    <scope>NUCLEOTIDE SEQUENCE [LARGE SCALE GENOMIC DNA]</scope>
    <source>
        <strain evidence="8 9">CCMP1205</strain>
    </source>
</reference>
<dbReference type="EC" id="3.1.3.12" evidence="6"/>
<dbReference type="PANTHER" id="PTHR43768:SF3">
    <property type="entry name" value="TREHALOSE 6-PHOSPHATE PHOSPHATASE"/>
    <property type="match status" value="1"/>
</dbReference>
<dbReference type="NCBIfam" id="TIGR00685">
    <property type="entry name" value="T6PP"/>
    <property type="match status" value="1"/>
</dbReference>
<dbReference type="Pfam" id="PF02358">
    <property type="entry name" value="Trehalose_PPase"/>
    <property type="match status" value="1"/>
</dbReference>
<keyword evidence="9" id="KW-1185">Reference proteome</keyword>
<name>A0A5B8MEA3_9CHLO</name>
<comment type="similarity">
    <text evidence="4 6">Belongs to the trehalose phosphatase family.</text>
</comment>
<dbReference type="Gene3D" id="3.40.50.1000">
    <property type="entry name" value="HAD superfamily/HAD-like"/>
    <property type="match status" value="1"/>
</dbReference>
<organism evidence="8 9">
    <name type="scientific">Chloropicon primus</name>
    <dbReference type="NCBI Taxonomy" id="1764295"/>
    <lineage>
        <taxon>Eukaryota</taxon>
        <taxon>Viridiplantae</taxon>
        <taxon>Chlorophyta</taxon>
        <taxon>Chloropicophyceae</taxon>
        <taxon>Chloropicales</taxon>
        <taxon>Chloropicaceae</taxon>
        <taxon>Chloropicon</taxon>
    </lineage>
</organism>
<dbReference type="InterPro" id="IPR036412">
    <property type="entry name" value="HAD-like_sf"/>
</dbReference>
<comment type="function">
    <text evidence="6">Removes the phosphate from trehalose 6-phosphate to produce free trehalose.</text>
</comment>
<comment type="catalytic activity">
    <reaction evidence="1 6">
        <text>alpha,alpha-trehalose 6-phosphate + H2O = alpha,alpha-trehalose + phosphate</text>
        <dbReference type="Rhea" id="RHEA:23420"/>
        <dbReference type="ChEBI" id="CHEBI:15377"/>
        <dbReference type="ChEBI" id="CHEBI:16551"/>
        <dbReference type="ChEBI" id="CHEBI:43474"/>
        <dbReference type="ChEBI" id="CHEBI:58429"/>
        <dbReference type="EC" id="3.1.3.12"/>
    </reaction>
</comment>
<dbReference type="UniPathway" id="UPA00299"/>
<dbReference type="PANTHER" id="PTHR43768">
    <property type="entry name" value="TREHALOSE 6-PHOSPHATE PHOSPHATASE"/>
    <property type="match status" value="1"/>
</dbReference>
<dbReference type="InterPro" id="IPR044651">
    <property type="entry name" value="OTSB-like"/>
</dbReference>
<dbReference type="SUPFAM" id="SSF56784">
    <property type="entry name" value="HAD-like"/>
    <property type="match status" value="1"/>
</dbReference>
<evidence type="ECO:0000313" key="9">
    <source>
        <dbReference type="Proteomes" id="UP000316726"/>
    </source>
</evidence>
<dbReference type="InterPro" id="IPR023214">
    <property type="entry name" value="HAD_sf"/>
</dbReference>
<evidence type="ECO:0000256" key="3">
    <source>
        <dbReference type="ARBA" id="ARBA00005199"/>
    </source>
</evidence>
<comment type="cofactor">
    <cofactor evidence="2 6">
        <name>a divalent metal cation</name>
        <dbReference type="ChEBI" id="CHEBI:60240"/>
    </cofactor>
</comment>
<dbReference type="AlphaFoldDB" id="A0A5B8MEA3"/>
<gene>
    <name evidence="8" type="ORF">A3770_01p10220</name>
</gene>
<evidence type="ECO:0000313" key="8">
    <source>
        <dbReference type="EMBL" id="QDZ18504.1"/>
    </source>
</evidence>
<evidence type="ECO:0000256" key="6">
    <source>
        <dbReference type="RuleBase" id="RU361117"/>
    </source>
</evidence>
<evidence type="ECO:0000256" key="1">
    <source>
        <dbReference type="ARBA" id="ARBA00000500"/>
    </source>
</evidence>
<dbReference type="GO" id="GO:0004805">
    <property type="term" value="F:trehalose-phosphatase activity"/>
    <property type="evidence" value="ECO:0007669"/>
    <property type="project" value="UniProtKB-EC"/>
</dbReference>
<dbReference type="OrthoDB" id="411251at2759"/>
<dbReference type="InterPro" id="IPR003337">
    <property type="entry name" value="Trehalose_PPase"/>
</dbReference>
<dbReference type="GO" id="GO:0005992">
    <property type="term" value="P:trehalose biosynthetic process"/>
    <property type="evidence" value="ECO:0007669"/>
    <property type="project" value="UniProtKB-UniPathway"/>
</dbReference>
<evidence type="ECO:0000256" key="7">
    <source>
        <dbReference type="SAM" id="MobiDB-lite"/>
    </source>
</evidence>
<dbReference type="STRING" id="1764295.A0A5B8MEA3"/>
<sequence length="288" mass="31973">MAGSSGEGRGPSCNPPCALENFEDCLSEAKRRGTQVCVFLDYDGTLSPIVNDPDKAEMSEEMRRAVNRVSEKFRTSIISGRALEKVKNFVKLDHLYYAGSHGLDIEGPAPPPKERDEGEDEPSVSHRPPGLDIELVREVRHILEQKTKGIQGVTIEDNKFCCSVHFRNSSPDSIGDIEAIVRDVVEAKGLQMKKGRKVFEVRPQITWNKGHALSYLLNTVFKLADEESFPIYLGDDKTDEDAFAKIKEMGTGCGILVSTVVKPTVASYSVREPRDVLAFLEKLAVWDC</sequence>
<feature type="region of interest" description="Disordered" evidence="7">
    <location>
        <begin position="103"/>
        <end position="130"/>
    </location>
</feature>